<gene>
    <name evidence="2" type="ORF">ICC18_28030</name>
</gene>
<evidence type="ECO:0000256" key="1">
    <source>
        <dbReference type="SAM" id="Phobius"/>
    </source>
</evidence>
<feature type="transmembrane region" description="Helical" evidence="1">
    <location>
        <begin position="41"/>
        <end position="60"/>
    </location>
</feature>
<name>A0A926KXE6_9BACL</name>
<sequence>MAWSHWSLDRVVILFVGLAYLFIWIQVTMSHYRQNFHNKAMWAPVILAPLICIIAVLSTLLNSNGWFTAALLCFWLGAAAGLIGFYFHFRGVGLRVGGYALRNFLMGPPIIMPLLFSAISVLGLIAVYGG</sequence>
<proteinExistence type="predicted"/>
<evidence type="ECO:0000313" key="2">
    <source>
        <dbReference type="EMBL" id="MBD0383909.1"/>
    </source>
</evidence>
<accession>A0A926KXE6</accession>
<keyword evidence="1" id="KW-1133">Transmembrane helix</keyword>
<comment type="caution">
    <text evidence="2">The sequence shown here is derived from an EMBL/GenBank/DDBJ whole genome shotgun (WGS) entry which is preliminary data.</text>
</comment>
<keyword evidence="1" id="KW-0812">Transmembrane</keyword>
<dbReference type="RefSeq" id="WP_188177695.1">
    <property type="nucleotide sequence ID" value="NZ_JACVVD010000014.1"/>
</dbReference>
<feature type="transmembrane region" description="Helical" evidence="1">
    <location>
        <begin position="12"/>
        <end position="29"/>
    </location>
</feature>
<dbReference type="Proteomes" id="UP000650466">
    <property type="component" value="Unassembled WGS sequence"/>
</dbReference>
<protein>
    <submittedName>
        <fullName evidence="2">Uncharacterized protein</fullName>
    </submittedName>
</protein>
<feature type="transmembrane region" description="Helical" evidence="1">
    <location>
        <begin position="66"/>
        <end position="89"/>
    </location>
</feature>
<evidence type="ECO:0000313" key="3">
    <source>
        <dbReference type="Proteomes" id="UP000650466"/>
    </source>
</evidence>
<reference evidence="2" key="1">
    <citation type="submission" date="2020-09" db="EMBL/GenBank/DDBJ databases">
        <title>Draft Genome Sequence of Paenibacillus sp. WST5.</title>
        <authorList>
            <person name="Bao Z."/>
        </authorList>
    </citation>
    <scope>NUCLEOTIDE SEQUENCE</scope>
    <source>
        <strain evidence="2">WST5</strain>
    </source>
</reference>
<dbReference type="EMBL" id="JACVVD010000014">
    <property type="protein sequence ID" value="MBD0383909.1"/>
    <property type="molecule type" value="Genomic_DNA"/>
</dbReference>
<dbReference type="AlphaFoldDB" id="A0A926KXE6"/>
<organism evidence="2 3">
    <name type="scientific">Paenibacillus sedimenti</name>
    <dbReference type="NCBI Taxonomy" id="2770274"/>
    <lineage>
        <taxon>Bacteria</taxon>
        <taxon>Bacillati</taxon>
        <taxon>Bacillota</taxon>
        <taxon>Bacilli</taxon>
        <taxon>Bacillales</taxon>
        <taxon>Paenibacillaceae</taxon>
        <taxon>Paenibacillus</taxon>
    </lineage>
</organism>
<keyword evidence="3" id="KW-1185">Reference proteome</keyword>
<feature type="transmembrane region" description="Helical" evidence="1">
    <location>
        <begin position="110"/>
        <end position="129"/>
    </location>
</feature>
<keyword evidence="1" id="KW-0472">Membrane</keyword>